<keyword evidence="2" id="KW-1185">Reference proteome</keyword>
<sequence>MALCLGAGLLGGWGINDDGPGHHLTYDDSVSAAATSKYWPSRGGRQDDEELLRAAARAFAFYRERTGQFDARARANELSAGEPTVLFAGSLGAKKVPTVLLGSRQVLFRYEEREGEKADSPLTTPSPYAVESLPRTVQYGSSPLVLNPSRNGSAPRKDLRLLVPEGMTKLRVAGFEGKSYDWRPVTVKNGVTGPLRTYDPSFTSVSREDQRHSIGGCRDHGLLLRATIEPSTGESHEMFYVVRGKDFHAVSARLGGHRHVRRPACPHPGPVAHVRERARRVGRAHHRGVLGAGMDR</sequence>
<proteinExistence type="predicted"/>
<dbReference type="RefSeq" id="WP_260221149.1">
    <property type="nucleotide sequence ID" value="NZ_JAJAGO010000016.1"/>
</dbReference>
<reference evidence="1 2" key="1">
    <citation type="submission" date="2021-10" db="EMBL/GenBank/DDBJ databases">
        <title>Streptomyces gossypii sp. nov., isolated from soil collected from cotton field.</title>
        <authorList>
            <person name="Ge X."/>
            <person name="Chen X."/>
            <person name="Liu W."/>
        </authorList>
    </citation>
    <scope>NUCLEOTIDE SEQUENCE [LARGE SCALE GENOMIC DNA]</scope>
    <source>
        <strain evidence="1 2">N2-109</strain>
    </source>
</reference>
<accession>A0ABT2K115</accession>
<dbReference type="Proteomes" id="UP001156389">
    <property type="component" value="Unassembled WGS sequence"/>
</dbReference>
<organism evidence="1 2">
    <name type="scientific">Streptomyces gossypii</name>
    <dbReference type="NCBI Taxonomy" id="2883101"/>
    <lineage>
        <taxon>Bacteria</taxon>
        <taxon>Bacillati</taxon>
        <taxon>Actinomycetota</taxon>
        <taxon>Actinomycetes</taxon>
        <taxon>Kitasatosporales</taxon>
        <taxon>Streptomycetaceae</taxon>
        <taxon>Streptomyces</taxon>
    </lineage>
</organism>
<gene>
    <name evidence="1" type="ORF">LHJ74_28780</name>
</gene>
<evidence type="ECO:0000313" key="1">
    <source>
        <dbReference type="EMBL" id="MCT2593855.1"/>
    </source>
</evidence>
<evidence type="ECO:0008006" key="3">
    <source>
        <dbReference type="Google" id="ProtNLM"/>
    </source>
</evidence>
<protein>
    <recommendedName>
        <fullName evidence="3">Lipoprotein</fullName>
    </recommendedName>
</protein>
<evidence type="ECO:0000313" key="2">
    <source>
        <dbReference type="Proteomes" id="UP001156389"/>
    </source>
</evidence>
<dbReference type="EMBL" id="JAJAGO010000016">
    <property type="protein sequence ID" value="MCT2593855.1"/>
    <property type="molecule type" value="Genomic_DNA"/>
</dbReference>
<comment type="caution">
    <text evidence="1">The sequence shown here is derived from an EMBL/GenBank/DDBJ whole genome shotgun (WGS) entry which is preliminary data.</text>
</comment>
<name>A0ABT2K115_9ACTN</name>